<dbReference type="Gene3D" id="3.90.1570.10">
    <property type="entry name" value="tt1808, chain A"/>
    <property type="match status" value="1"/>
</dbReference>
<dbReference type="PANTHER" id="PTHR35400">
    <property type="entry name" value="SLR1083 PROTEIN"/>
    <property type="match status" value="1"/>
</dbReference>
<name>A0ABN3MY17_STRLO</name>
<dbReference type="RefSeq" id="WP_344404472.1">
    <property type="nucleotide sequence ID" value="NZ_BAAASG010000016.1"/>
</dbReference>
<dbReference type="PANTHER" id="PTHR35400:SF3">
    <property type="entry name" value="SLL1072 PROTEIN"/>
    <property type="match status" value="1"/>
</dbReference>
<accession>A0ABN3MY17</accession>
<evidence type="ECO:0000313" key="2">
    <source>
        <dbReference type="EMBL" id="GAA2510287.1"/>
    </source>
</evidence>
<dbReference type="CDD" id="cd06260">
    <property type="entry name" value="DUF820-like"/>
    <property type="match status" value="1"/>
</dbReference>
<dbReference type="Pfam" id="PF05685">
    <property type="entry name" value="Uma2"/>
    <property type="match status" value="1"/>
</dbReference>
<dbReference type="SUPFAM" id="SSF52980">
    <property type="entry name" value="Restriction endonuclease-like"/>
    <property type="match status" value="1"/>
</dbReference>
<dbReference type="InterPro" id="IPR012296">
    <property type="entry name" value="Nuclease_put_TT1808"/>
</dbReference>
<evidence type="ECO:0000313" key="3">
    <source>
        <dbReference type="Proteomes" id="UP001501777"/>
    </source>
</evidence>
<dbReference type="InterPro" id="IPR008538">
    <property type="entry name" value="Uma2"/>
</dbReference>
<reference evidence="2 3" key="1">
    <citation type="journal article" date="2019" name="Int. J. Syst. Evol. Microbiol.">
        <title>The Global Catalogue of Microorganisms (GCM) 10K type strain sequencing project: providing services to taxonomists for standard genome sequencing and annotation.</title>
        <authorList>
            <consortium name="The Broad Institute Genomics Platform"/>
            <consortium name="The Broad Institute Genome Sequencing Center for Infectious Disease"/>
            <person name="Wu L."/>
            <person name="Ma J."/>
        </authorList>
    </citation>
    <scope>NUCLEOTIDE SEQUENCE [LARGE SCALE GENOMIC DNA]</scope>
    <source>
        <strain evidence="2 3">JCM 4395</strain>
    </source>
</reference>
<feature type="domain" description="Putative restriction endonuclease" evidence="1">
    <location>
        <begin position="28"/>
        <end position="188"/>
    </location>
</feature>
<keyword evidence="3" id="KW-1185">Reference proteome</keyword>
<evidence type="ECO:0000259" key="1">
    <source>
        <dbReference type="Pfam" id="PF05685"/>
    </source>
</evidence>
<dbReference type="EMBL" id="BAAASG010000016">
    <property type="protein sequence ID" value="GAA2510287.1"/>
    <property type="molecule type" value="Genomic_DNA"/>
</dbReference>
<dbReference type="InterPro" id="IPR011335">
    <property type="entry name" value="Restrct_endonuc-II-like"/>
</dbReference>
<dbReference type="Proteomes" id="UP001501777">
    <property type="component" value="Unassembled WGS sequence"/>
</dbReference>
<comment type="caution">
    <text evidence="2">The sequence shown here is derived from an EMBL/GenBank/DDBJ whole genome shotgun (WGS) entry which is preliminary data.</text>
</comment>
<proteinExistence type="predicted"/>
<sequence>MSALAAESESPGDTDWDEIVRVWEETDAPEGCKVEIIEGIVTVPPPPSEEHNDTAELLHELLYGARPPGSDWGIYQTLGLAVPETAGLFQPDLCVVPRAALRRGKRVHASEAELVVEVTSQSNANHDRIKKVHGYARAGAPLYLLLDPWHSGRPTATLYGEPEDGTYRVLASVEYGEKLTLPEPFNLEVDTSVFPPFAGGSTE</sequence>
<gene>
    <name evidence="2" type="ORF">GCM10010276_65820</name>
</gene>
<protein>
    <recommendedName>
        <fullName evidence="1">Putative restriction endonuclease domain-containing protein</fullName>
    </recommendedName>
</protein>
<organism evidence="2 3">
    <name type="scientific">Streptomyces longisporus</name>
    <dbReference type="NCBI Taxonomy" id="1948"/>
    <lineage>
        <taxon>Bacteria</taxon>
        <taxon>Bacillati</taxon>
        <taxon>Actinomycetota</taxon>
        <taxon>Actinomycetes</taxon>
        <taxon>Kitasatosporales</taxon>
        <taxon>Streptomycetaceae</taxon>
        <taxon>Streptomyces</taxon>
    </lineage>
</organism>